<dbReference type="InterPro" id="IPR020861">
    <property type="entry name" value="Triosephosphate_isomerase_AS"/>
</dbReference>
<dbReference type="GO" id="GO:0046166">
    <property type="term" value="P:glyceraldehyde-3-phosphate biosynthetic process"/>
    <property type="evidence" value="ECO:0007669"/>
    <property type="project" value="TreeGrafter"/>
</dbReference>
<organism evidence="2">
    <name type="scientific">marine metagenome</name>
    <dbReference type="NCBI Taxonomy" id="408172"/>
    <lineage>
        <taxon>unclassified sequences</taxon>
        <taxon>metagenomes</taxon>
        <taxon>ecological metagenomes</taxon>
    </lineage>
</organism>
<dbReference type="PROSITE" id="PS00171">
    <property type="entry name" value="TIM_1"/>
    <property type="match status" value="1"/>
</dbReference>
<dbReference type="GO" id="GO:0006094">
    <property type="term" value="P:gluconeogenesis"/>
    <property type="evidence" value="ECO:0007669"/>
    <property type="project" value="TreeGrafter"/>
</dbReference>
<dbReference type="InterPro" id="IPR000652">
    <property type="entry name" value="Triosephosphate_isomerase"/>
</dbReference>
<dbReference type="PROSITE" id="PS51440">
    <property type="entry name" value="TIM_2"/>
    <property type="match status" value="1"/>
</dbReference>
<dbReference type="CDD" id="cd00311">
    <property type="entry name" value="TIM"/>
    <property type="match status" value="1"/>
</dbReference>
<sequence length="242" mass="26395">MFIANWKMNGSQSMLSDWLEGVGKTLDKSLQKQCLLCPPVCFLSEASHLISKTNLNISLGAQNIDPSSFSSLTGGIDGAMLRSIGSEFVIIGHSERRDIFKERDSLLLEKLKSASEEGLKVVFCIGESLKDKEENQTVKVLKQQLQTVKKVELNEFMIAYEPVWAIGSGTAATIDYIDKVHSEINDEVISYQKGGFLGVSYGGSVDSSSSKDILSIKGVQGLLIGGASLQYQEFCNIVLSNN</sequence>
<dbReference type="GO" id="GO:0004807">
    <property type="term" value="F:triose-phosphate isomerase activity"/>
    <property type="evidence" value="ECO:0007669"/>
    <property type="project" value="InterPro"/>
</dbReference>
<accession>A0A381NSP3</accession>
<name>A0A381NSP3_9ZZZZ</name>
<dbReference type="EMBL" id="UINC01000567">
    <property type="protein sequence ID" value="SUZ57612.1"/>
    <property type="molecule type" value="Genomic_DNA"/>
</dbReference>
<proteinExistence type="predicted"/>
<dbReference type="PANTHER" id="PTHR21139">
    <property type="entry name" value="TRIOSEPHOSPHATE ISOMERASE"/>
    <property type="match status" value="1"/>
</dbReference>
<dbReference type="InterPro" id="IPR013785">
    <property type="entry name" value="Aldolase_TIM"/>
</dbReference>
<dbReference type="InterPro" id="IPR035990">
    <property type="entry name" value="TIM_sf"/>
</dbReference>
<dbReference type="GO" id="GO:0005829">
    <property type="term" value="C:cytosol"/>
    <property type="evidence" value="ECO:0007669"/>
    <property type="project" value="TreeGrafter"/>
</dbReference>
<dbReference type="GO" id="GO:0006096">
    <property type="term" value="P:glycolytic process"/>
    <property type="evidence" value="ECO:0007669"/>
    <property type="project" value="TreeGrafter"/>
</dbReference>
<dbReference type="AlphaFoldDB" id="A0A381NSP3"/>
<protein>
    <recommendedName>
        <fullName evidence="3">Triosephosphate isomerase</fullName>
    </recommendedName>
</protein>
<dbReference type="Gene3D" id="3.20.20.70">
    <property type="entry name" value="Aldolase class I"/>
    <property type="match status" value="1"/>
</dbReference>
<reference evidence="2" key="1">
    <citation type="submission" date="2018-05" db="EMBL/GenBank/DDBJ databases">
        <authorList>
            <person name="Lanie J.A."/>
            <person name="Ng W.-L."/>
            <person name="Kazmierczak K.M."/>
            <person name="Andrzejewski T.M."/>
            <person name="Davidsen T.M."/>
            <person name="Wayne K.J."/>
            <person name="Tettelin H."/>
            <person name="Glass J.I."/>
            <person name="Rusch D."/>
            <person name="Podicherti R."/>
            <person name="Tsui H.-C.T."/>
            <person name="Winkler M.E."/>
        </authorList>
    </citation>
    <scope>NUCLEOTIDE SEQUENCE</scope>
</reference>
<evidence type="ECO:0000256" key="1">
    <source>
        <dbReference type="ARBA" id="ARBA00023235"/>
    </source>
</evidence>
<evidence type="ECO:0008006" key="3">
    <source>
        <dbReference type="Google" id="ProtNLM"/>
    </source>
</evidence>
<dbReference type="GO" id="GO:0019563">
    <property type="term" value="P:glycerol catabolic process"/>
    <property type="evidence" value="ECO:0007669"/>
    <property type="project" value="TreeGrafter"/>
</dbReference>
<gene>
    <name evidence="2" type="ORF">METZ01_LOCUS10466</name>
</gene>
<dbReference type="Pfam" id="PF00121">
    <property type="entry name" value="TIM"/>
    <property type="match status" value="1"/>
</dbReference>
<keyword evidence="1" id="KW-0413">Isomerase</keyword>
<dbReference type="PANTHER" id="PTHR21139:SF42">
    <property type="entry name" value="TRIOSEPHOSPHATE ISOMERASE"/>
    <property type="match status" value="1"/>
</dbReference>
<dbReference type="SUPFAM" id="SSF51351">
    <property type="entry name" value="Triosephosphate isomerase (TIM)"/>
    <property type="match status" value="1"/>
</dbReference>
<dbReference type="NCBIfam" id="TIGR00419">
    <property type="entry name" value="tim"/>
    <property type="match status" value="1"/>
</dbReference>
<evidence type="ECO:0000313" key="2">
    <source>
        <dbReference type="EMBL" id="SUZ57612.1"/>
    </source>
</evidence>